<comment type="caution">
    <text evidence="3">The sequence shown here is derived from an EMBL/GenBank/DDBJ whole genome shotgun (WGS) entry which is preliminary data.</text>
</comment>
<dbReference type="Pfam" id="PF10056">
    <property type="entry name" value="DUF2293"/>
    <property type="match status" value="1"/>
</dbReference>
<feature type="region of interest" description="Disordered" evidence="1">
    <location>
        <begin position="1"/>
        <end position="43"/>
    </location>
</feature>
<dbReference type="GeneID" id="89971280"/>
<accession>A0AAV9NAJ2</accession>
<dbReference type="RefSeq" id="XP_064705661.1">
    <property type="nucleotide sequence ID" value="XM_064846681.1"/>
</dbReference>
<dbReference type="PANTHER" id="PTHR38113:SF1">
    <property type="entry name" value="DUF2293 DOMAIN-CONTAINING PROTEIN"/>
    <property type="match status" value="1"/>
</dbReference>
<keyword evidence="4" id="KW-1185">Reference proteome</keyword>
<feature type="compositionally biased region" description="Basic residues" evidence="1">
    <location>
        <begin position="1"/>
        <end position="12"/>
    </location>
</feature>
<evidence type="ECO:0000259" key="2">
    <source>
        <dbReference type="Pfam" id="PF10056"/>
    </source>
</evidence>
<reference evidence="3 4" key="1">
    <citation type="submission" date="2023-08" db="EMBL/GenBank/DDBJ databases">
        <title>Black Yeasts Isolated from many extreme environments.</title>
        <authorList>
            <person name="Coleine C."/>
            <person name="Stajich J.E."/>
            <person name="Selbmann L."/>
        </authorList>
    </citation>
    <scope>NUCLEOTIDE SEQUENCE [LARGE SCALE GENOMIC DNA]</scope>
    <source>
        <strain evidence="3 4">CCFEE 5792</strain>
    </source>
</reference>
<sequence>MARTKPPARKAGNRGAQAAKNRNKHKMVLDITSKDKGKHLQSGVRKTVAAASGTAHPRHQIAFKAEPPPGYTFIPAGNPELTAALKEFSRQGDHKIFAVTTTPHAARHELSREVHRIGFHFPTQVVSQVCNYYGIRLTSGGKVIDESKEDKMFSHVYSKGGRPKANDEPKDQITINTEAKQTIKDLFPNIPDKDLFQIIKTAFQLGDNKVGTAQEIPQVRRAQLSVVAHIRHVYTDYDRLLRQVAYNDARHTVEQATLAKLVEWRGDDDQADEAAKHAAADALREVIVISDEDDSDSEGSYEPIAQADLRVEELPSSAYTSAPGRHMTPDSGIRYPTWHNRNLPQAVPHHRPTQDEVAQRDLSRYAVWDQAKQDYRSSVVQKPPTVLERIYEPEILPRSRVLVPLDPPVTHSSPHVLRTPISSTTATRIEYEHRPVRTSNAPSFIQDHNGVLYERVVREHVPEKSSQRFANSSPLHPSAVTLVRTRPSSPEDVYYRGNRHNANLHDDGHNILPSIEGSDGLPLSPRERRVAFDRSSQPRDTHDQIHERRNLRDPMVVEYPQGNDFAPRRRLVEQDDHRRPIQQHHTLREASPVRYAEPIYRSRDEPDPPRFETLPAKHLGAPASPRLLAERYTERNLVHDFRNLPYSSTNVDRATFVADDSHVNGPYPRSLAPKHEYGIGRTALPSARLPQDVPEQRPLQYGTRTYEVAFESRPYDNHVARERNMAVGREYVQPFPQETGVCYSYPAGTIVREALEPLPRQQAVHYEYAPGPARSHALPSFQ</sequence>
<dbReference type="AlphaFoldDB" id="A0AAV9NAJ2"/>
<dbReference type="PANTHER" id="PTHR38113">
    <property type="match status" value="1"/>
</dbReference>
<evidence type="ECO:0000313" key="4">
    <source>
        <dbReference type="Proteomes" id="UP001358417"/>
    </source>
</evidence>
<dbReference type="Proteomes" id="UP001358417">
    <property type="component" value="Unassembled WGS sequence"/>
</dbReference>
<protein>
    <recommendedName>
        <fullName evidence="2">DUF2293 domain-containing protein</fullName>
    </recommendedName>
</protein>
<gene>
    <name evidence="3" type="ORF">LTR84_003086</name>
</gene>
<name>A0AAV9NAJ2_9EURO</name>
<feature type="domain" description="DUF2293" evidence="2">
    <location>
        <begin position="183"/>
        <end position="265"/>
    </location>
</feature>
<dbReference type="EMBL" id="JAVRRD010000015">
    <property type="protein sequence ID" value="KAK5051434.1"/>
    <property type="molecule type" value="Genomic_DNA"/>
</dbReference>
<evidence type="ECO:0000256" key="1">
    <source>
        <dbReference type="SAM" id="MobiDB-lite"/>
    </source>
</evidence>
<evidence type="ECO:0000313" key="3">
    <source>
        <dbReference type="EMBL" id="KAK5051434.1"/>
    </source>
</evidence>
<dbReference type="InterPro" id="IPR018744">
    <property type="entry name" value="DUF2293"/>
</dbReference>
<proteinExistence type="predicted"/>
<organism evidence="3 4">
    <name type="scientific">Exophiala bonariae</name>
    <dbReference type="NCBI Taxonomy" id="1690606"/>
    <lineage>
        <taxon>Eukaryota</taxon>
        <taxon>Fungi</taxon>
        <taxon>Dikarya</taxon>
        <taxon>Ascomycota</taxon>
        <taxon>Pezizomycotina</taxon>
        <taxon>Eurotiomycetes</taxon>
        <taxon>Chaetothyriomycetidae</taxon>
        <taxon>Chaetothyriales</taxon>
        <taxon>Herpotrichiellaceae</taxon>
        <taxon>Exophiala</taxon>
    </lineage>
</organism>
<feature type="region of interest" description="Disordered" evidence="1">
    <location>
        <begin position="530"/>
        <end position="551"/>
    </location>
</feature>